<dbReference type="STRING" id="573413.Spirs_2541"/>
<dbReference type="eggNOG" id="ENOG50340W9">
    <property type="taxonomic scope" value="Bacteria"/>
</dbReference>
<evidence type="ECO:0000313" key="1">
    <source>
        <dbReference type="EMBL" id="ADK81654.1"/>
    </source>
</evidence>
<dbReference type="Proteomes" id="UP000002318">
    <property type="component" value="Chromosome"/>
</dbReference>
<dbReference type="RefSeq" id="WP_013255116.1">
    <property type="nucleotide sequence ID" value="NC_014364.1"/>
</dbReference>
<proteinExistence type="predicted"/>
<accession>E1R4B3</accession>
<dbReference type="OrthoDB" id="350959at2"/>
<protein>
    <submittedName>
        <fullName evidence="1">Uncharacterized protein</fullName>
    </submittedName>
</protein>
<evidence type="ECO:0000313" key="2">
    <source>
        <dbReference type="Proteomes" id="UP000002318"/>
    </source>
</evidence>
<dbReference type="HOGENOM" id="CLU_894126_0_0_12"/>
<organism evidence="1 2">
    <name type="scientific">Sediminispirochaeta smaragdinae (strain DSM 11293 / JCM 15392 / SEBR 4228)</name>
    <name type="common">Spirochaeta smaragdinae</name>
    <dbReference type="NCBI Taxonomy" id="573413"/>
    <lineage>
        <taxon>Bacteria</taxon>
        <taxon>Pseudomonadati</taxon>
        <taxon>Spirochaetota</taxon>
        <taxon>Spirochaetia</taxon>
        <taxon>Spirochaetales</taxon>
        <taxon>Spirochaetaceae</taxon>
        <taxon>Sediminispirochaeta</taxon>
    </lineage>
</organism>
<dbReference type="AlphaFoldDB" id="E1R4B3"/>
<sequence length="313" mass="36919">MVTKLKILFCIQLLAIPLSHSWGMELMVQLYDRTVYTPKSTITVHITVKNNESDPFRFHAAEKRLFNIDFDVRNLRNLPIEHSEHFKIERNSSQRVFYREMVLLPGEEYSFLADLTDFVTIHVPGVYTIQASFYPDLQTSEAAQKITSNTLTIQIHPDLSNVPAYQEKLDAETGRILTKEKLPPDEVVTYMLKARQKGEWPKFFLYLDVEQLMLQDPRLRVEYRNKSDEERFQMVNQYREALQQRQVDTDILVVPSSFSIVNTSYTPTDATVEVVQTFEYSDFSEKRKYTYLLHRDKGFWMIHDYYVRNLGTE</sequence>
<keyword evidence="2" id="KW-1185">Reference proteome</keyword>
<gene>
    <name evidence="1" type="ordered locus">Spirs_2541</name>
</gene>
<dbReference type="KEGG" id="ssm:Spirs_2541"/>
<reference evidence="1 2" key="1">
    <citation type="journal article" date="2010" name="Stand. Genomic Sci.">
        <title>Complete genome sequence of Spirochaeta smaragdinae type strain (SEBR 4228).</title>
        <authorList>
            <person name="Mavromatis K."/>
            <person name="Yasawong M."/>
            <person name="Chertkov O."/>
            <person name="Lapidus A."/>
            <person name="Lucas S."/>
            <person name="Nolan M."/>
            <person name="Del Rio T.G."/>
            <person name="Tice H."/>
            <person name="Cheng J.F."/>
            <person name="Pitluck S."/>
            <person name="Liolios K."/>
            <person name="Ivanova N."/>
            <person name="Tapia R."/>
            <person name="Han C."/>
            <person name="Bruce D."/>
            <person name="Goodwin L."/>
            <person name="Pati A."/>
            <person name="Chen A."/>
            <person name="Palaniappan K."/>
            <person name="Land M."/>
            <person name="Hauser L."/>
            <person name="Chang Y.J."/>
            <person name="Jeffries C.D."/>
            <person name="Detter J.C."/>
            <person name="Rohde M."/>
            <person name="Brambilla E."/>
            <person name="Spring S."/>
            <person name="Goker M."/>
            <person name="Sikorski J."/>
            <person name="Woyke T."/>
            <person name="Bristow J."/>
            <person name="Eisen J.A."/>
            <person name="Markowitz V."/>
            <person name="Hugenholtz P."/>
            <person name="Klenk H.P."/>
            <person name="Kyrpides N.C."/>
        </authorList>
    </citation>
    <scope>NUCLEOTIDE SEQUENCE [LARGE SCALE GENOMIC DNA]</scope>
    <source>
        <strain evidence="2">DSM 11293 / JCM 15392 / SEBR 4228</strain>
    </source>
</reference>
<name>E1R4B3_SEDSS</name>
<dbReference type="EMBL" id="CP002116">
    <property type="protein sequence ID" value="ADK81654.1"/>
    <property type="molecule type" value="Genomic_DNA"/>
</dbReference>